<keyword evidence="6" id="KW-0472">Membrane</keyword>
<dbReference type="InterPro" id="IPR042175">
    <property type="entry name" value="Cell/Rod_MreC_2"/>
</dbReference>
<gene>
    <name evidence="8" type="ORF">AVDCRST_MAG96-2116</name>
</gene>
<evidence type="ECO:0000313" key="8">
    <source>
        <dbReference type="EMBL" id="CAA9503739.1"/>
    </source>
</evidence>
<name>A0A6J4SS54_9BACT</name>
<evidence type="ECO:0000256" key="4">
    <source>
        <dbReference type="ARBA" id="ARBA00032089"/>
    </source>
</evidence>
<dbReference type="GO" id="GO:0008360">
    <property type="term" value="P:regulation of cell shape"/>
    <property type="evidence" value="ECO:0007669"/>
    <property type="project" value="UniProtKB-KW"/>
</dbReference>
<dbReference type="InterPro" id="IPR042177">
    <property type="entry name" value="Cell/Rod_1"/>
</dbReference>
<dbReference type="PANTHER" id="PTHR34138:SF1">
    <property type="entry name" value="CELL SHAPE-DETERMINING PROTEIN MREC"/>
    <property type="match status" value="1"/>
</dbReference>
<evidence type="ECO:0000256" key="6">
    <source>
        <dbReference type="SAM" id="Phobius"/>
    </source>
</evidence>
<dbReference type="NCBIfam" id="NF010532">
    <property type="entry name" value="PRK13922.9-3"/>
    <property type="match status" value="1"/>
</dbReference>
<organism evidence="8">
    <name type="scientific">uncultured Segetibacter sp</name>
    <dbReference type="NCBI Taxonomy" id="481133"/>
    <lineage>
        <taxon>Bacteria</taxon>
        <taxon>Pseudomonadati</taxon>
        <taxon>Bacteroidota</taxon>
        <taxon>Chitinophagia</taxon>
        <taxon>Chitinophagales</taxon>
        <taxon>Chitinophagaceae</taxon>
        <taxon>Segetibacter</taxon>
        <taxon>environmental samples</taxon>
    </lineage>
</organism>
<feature type="domain" description="Rod shape-determining protein MreC beta-barrel core" evidence="7">
    <location>
        <begin position="117"/>
        <end position="264"/>
    </location>
</feature>
<feature type="transmembrane region" description="Helical" evidence="6">
    <location>
        <begin position="12"/>
        <end position="29"/>
    </location>
</feature>
<dbReference type="EMBL" id="CADCVN010000817">
    <property type="protein sequence ID" value="CAA9503739.1"/>
    <property type="molecule type" value="Genomic_DNA"/>
</dbReference>
<dbReference type="Gene3D" id="2.40.10.350">
    <property type="entry name" value="Rod shape-determining protein MreC, domain 2"/>
    <property type="match status" value="1"/>
</dbReference>
<dbReference type="PANTHER" id="PTHR34138">
    <property type="entry name" value="CELL SHAPE-DETERMINING PROTEIN MREC"/>
    <property type="match status" value="1"/>
</dbReference>
<evidence type="ECO:0000256" key="1">
    <source>
        <dbReference type="ARBA" id="ARBA00009369"/>
    </source>
</evidence>
<sequence length="283" mass="32460">MKNIFIFIRRYFNFLFFLVLQILSLIFLVKYNQTHEAVYAGVANEFTGRVNMQYNKIQNYFHLKENNKLLLEENTRLKNLLRNDFESPDSSRIAMLDSMVRDTSGRWRKFIWLPAKVVSNTVSHQLNYLTLHRGANQGVKKGMAVIGQQGVVGTVIDVSENFSRVMSLLHRNSKVSSMLKKGNIPGTVEWDGKNPRYITLRNIPKSITVAKGDSVLTSSYSANFPSDIMVGVVSEVSQDPGSNFLIIRLKTATNFYNIEYVNLVENIQWDEQRRLEAAPVRNQ</sequence>
<dbReference type="Pfam" id="PF04085">
    <property type="entry name" value="MreC"/>
    <property type="match status" value="1"/>
</dbReference>
<evidence type="ECO:0000256" key="2">
    <source>
        <dbReference type="ARBA" id="ARBA00013855"/>
    </source>
</evidence>
<dbReference type="InterPro" id="IPR007221">
    <property type="entry name" value="MreC"/>
</dbReference>
<accession>A0A6J4SS54</accession>
<proteinExistence type="inferred from homology"/>
<reference evidence="8" key="1">
    <citation type="submission" date="2020-02" db="EMBL/GenBank/DDBJ databases">
        <authorList>
            <person name="Meier V. D."/>
        </authorList>
    </citation>
    <scope>NUCLEOTIDE SEQUENCE</scope>
    <source>
        <strain evidence="8">AVDCRST_MAG96</strain>
    </source>
</reference>
<keyword evidence="6" id="KW-1133">Transmembrane helix</keyword>
<dbReference type="Gene3D" id="2.40.10.340">
    <property type="entry name" value="Rod shape-determining protein MreC, domain 1"/>
    <property type="match status" value="1"/>
</dbReference>
<keyword evidence="3 5" id="KW-0133">Cell shape</keyword>
<dbReference type="PIRSF" id="PIRSF038471">
    <property type="entry name" value="MreC"/>
    <property type="match status" value="1"/>
</dbReference>
<dbReference type="AlphaFoldDB" id="A0A6J4SS54"/>
<dbReference type="InterPro" id="IPR055342">
    <property type="entry name" value="MreC_beta-barrel_core"/>
</dbReference>
<evidence type="ECO:0000259" key="7">
    <source>
        <dbReference type="Pfam" id="PF04085"/>
    </source>
</evidence>
<evidence type="ECO:0000256" key="5">
    <source>
        <dbReference type="PIRNR" id="PIRNR038471"/>
    </source>
</evidence>
<comment type="similarity">
    <text evidence="1 5">Belongs to the MreC family.</text>
</comment>
<comment type="function">
    <text evidence="5">Involved in formation and maintenance of cell shape.</text>
</comment>
<evidence type="ECO:0000256" key="3">
    <source>
        <dbReference type="ARBA" id="ARBA00022960"/>
    </source>
</evidence>
<protein>
    <recommendedName>
        <fullName evidence="2 5">Cell shape-determining protein MreC</fullName>
    </recommendedName>
    <alternativeName>
        <fullName evidence="4 5">Cell shape protein MreC</fullName>
    </alternativeName>
</protein>
<dbReference type="GO" id="GO:0005886">
    <property type="term" value="C:plasma membrane"/>
    <property type="evidence" value="ECO:0007669"/>
    <property type="project" value="TreeGrafter"/>
</dbReference>
<keyword evidence="6" id="KW-0812">Transmembrane</keyword>